<dbReference type="PANTHER" id="PTHR18962:SF0">
    <property type="entry name" value="COILED-COIL DOMAIN-CONTAINING PROTEIN 39"/>
    <property type="match status" value="1"/>
</dbReference>
<evidence type="ECO:0000256" key="2">
    <source>
        <dbReference type="ARBA" id="ARBA00016725"/>
    </source>
</evidence>
<feature type="coiled-coil region" evidence="5">
    <location>
        <begin position="345"/>
        <end position="407"/>
    </location>
</feature>
<reference evidence="7 8" key="1">
    <citation type="submission" date="2021-06" db="EMBL/GenBank/DDBJ databases">
        <title>Chromosome-level genome assembly of the red-tail catfish (Hemibagrus wyckioides).</title>
        <authorList>
            <person name="Shao F."/>
        </authorList>
    </citation>
    <scope>NUCLEOTIDE SEQUENCE [LARGE SCALE GENOMIC DNA]</scope>
    <source>
        <strain evidence="7">EC202008001</strain>
        <tissue evidence="7">Blood</tissue>
    </source>
</reference>
<comment type="similarity">
    <text evidence="1">Belongs to the CCDC39 family.</text>
</comment>
<feature type="coiled-coil region" evidence="5">
    <location>
        <begin position="670"/>
        <end position="704"/>
    </location>
</feature>
<feature type="coiled-coil region" evidence="5">
    <location>
        <begin position="163"/>
        <end position="225"/>
    </location>
</feature>
<feature type="compositionally biased region" description="Low complexity" evidence="6">
    <location>
        <begin position="971"/>
        <end position="1093"/>
    </location>
</feature>
<dbReference type="PANTHER" id="PTHR18962">
    <property type="entry name" value="COILED-COIL DOMAIN-CONTAINING PROTEIN 39"/>
    <property type="match status" value="1"/>
</dbReference>
<dbReference type="GO" id="GO:0005576">
    <property type="term" value="C:extracellular region"/>
    <property type="evidence" value="ECO:0007669"/>
    <property type="project" value="GOC"/>
</dbReference>
<feature type="region of interest" description="Disordered" evidence="6">
    <location>
        <begin position="928"/>
        <end position="947"/>
    </location>
</feature>
<gene>
    <name evidence="7" type="ORF">KOW79_005943</name>
</gene>
<dbReference type="Pfam" id="PF24161">
    <property type="entry name" value="CCDC39"/>
    <property type="match status" value="1"/>
</dbReference>
<evidence type="ECO:0000313" key="8">
    <source>
        <dbReference type="Proteomes" id="UP000824219"/>
    </source>
</evidence>
<feature type="compositionally biased region" description="Low complexity" evidence="6">
    <location>
        <begin position="873"/>
        <end position="898"/>
    </location>
</feature>
<dbReference type="GO" id="GO:0060287">
    <property type="term" value="P:epithelial cilium movement involved in determination of left/right asymmetry"/>
    <property type="evidence" value="ECO:0007669"/>
    <property type="project" value="TreeGrafter"/>
</dbReference>
<dbReference type="GO" id="GO:0036159">
    <property type="term" value="P:inner dynein arm assembly"/>
    <property type="evidence" value="ECO:0007669"/>
    <property type="project" value="InterPro"/>
</dbReference>
<name>A0A9D3SM16_9TELE</name>
<feature type="compositionally biased region" description="Low complexity" evidence="6">
    <location>
        <begin position="928"/>
        <end position="946"/>
    </location>
</feature>
<sequence>MSGLLTEIGWDRKFAIPVSNTENKSLEDKIQRKQKDRANVENRVSKLKDRISAMTEHTKNVQQERIHSQALCRAVEKQTESGLHFKALSDREKGRLRQEISQQQSELKSLRERKNSKENNIFKATQKIEVLKGQVNMDQQTLDAWWEESARKDEDIMTIVKYAQQDESRIRELTLNIDKQTLEANRKRKALENEATETIMAQVAVEKTAELVQQANVERQELITQWENSIAQMRKKDQDLQQCALLLVEINQMIRERKALLNEKQNFLAYEVDNNKDCEKKIVAAERQANRLWQQFQEEESNRTRLQDELVSLKGRVDRTATDLEAKRSHLASIKKDINIKTAKLEDTQQYIIALEAKLQGVTEEALSVEERAAQMEKLHRDQEKHLKELDTQLQRENKLLFQKTQELQTLRAKEKNVIADISGSRVALSSLDNRLSKLDQNVLRQQDYINNQEFQIQYLEGKMARLSGNVNEEEKQVLENQVSELSAVLEEKKRAADLLAAQLKKLQNDIRFVGKENEKTGADKQDLTTKIEELNLVDDTLNKELKRLCLKKQDSIVENNIQQLEVKRLRTLLYDRADGVLSQEKRKLQLRTSMKERQKEICVHREMCTKQLKITEQEIQRLSAQLHERLSKVDKMKKKYEIVNISMAAPEGEEDKSQAYYIIKAAQEKEELQCKGDDLDAKIRIAEKENKALENTVHLLNNHNSAYRKSFNKVTESSPEYQEKLKLEEQKRAADEKGKFKRRQIRELQENFEVMSSSLNSLQQEEAAQRQKNADLEALIVSFKAELISQQEKQDRATKQSLKLTKEVRSSKNTEEETFEERDLNQKVLKDCKKTVNKLFLEVMEQHPDLQETLQTYFMQAGLALPSPAPTPSSRSSKLSSARSSVSLRSSRFSGPSAANSARGLAVHSPSVKKIDLGLGLAVSSALSPQSLGSDSSRSSNSNRSIGGVIFTDGTIAQSSSVGIFPPAETSSTTTTTPPTTTTTTTPPTTTITPPTTTTTTTPPTTTTTPPATTTTTTPPTTTTTPPTTTTTTTPPTTTTTPPTTTSTPPTTTTTPPATTITTTTPPTATTIPLTSTTSTTTENTTTTTPTTTPYLIHNISSPTSTPYTLYTPYTPSSTPSTVYPFRIGVRALVRSSVPLDKDKANAILQQYLSNLSGYNIKSNVTSIKLV</sequence>
<dbReference type="Proteomes" id="UP000824219">
    <property type="component" value="Linkage Group LG07"/>
</dbReference>
<feature type="coiled-coil region" evidence="5">
    <location>
        <begin position="732"/>
        <end position="780"/>
    </location>
</feature>
<dbReference type="GO" id="GO:0005930">
    <property type="term" value="C:axoneme"/>
    <property type="evidence" value="ECO:0007669"/>
    <property type="project" value="InterPro"/>
</dbReference>
<evidence type="ECO:0000313" key="7">
    <source>
        <dbReference type="EMBL" id="KAG7329721.1"/>
    </source>
</evidence>
<comment type="caution">
    <text evidence="7">The sequence shown here is derived from an EMBL/GenBank/DDBJ whole genome shotgun (WGS) entry which is preliminary data.</text>
</comment>
<feature type="coiled-coil region" evidence="5">
    <location>
        <begin position="606"/>
        <end position="640"/>
    </location>
</feature>
<feature type="region of interest" description="Disordered" evidence="6">
    <location>
        <begin position="867"/>
        <end position="910"/>
    </location>
</feature>
<evidence type="ECO:0000256" key="6">
    <source>
        <dbReference type="SAM" id="MobiDB-lite"/>
    </source>
</evidence>
<feature type="region of interest" description="Disordered" evidence="6">
    <location>
        <begin position="961"/>
        <end position="1093"/>
    </location>
</feature>
<accession>A0A9D3SM16</accession>
<dbReference type="InterPro" id="IPR033290">
    <property type="entry name" value="CCDC39"/>
</dbReference>
<evidence type="ECO:0000256" key="3">
    <source>
        <dbReference type="ARBA" id="ARBA00023054"/>
    </source>
</evidence>
<evidence type="ECO:0000256" key="5">
    <source>
        <dbReference type="SAM" id="Coils"/>
    </source>
</evidence>
<dbReference type="AlphaFoldDB" id="A0A9D3SM16"/>
<dbReference type="GO" id="GO:0060285">
    <property type="term" value="P:cilium-dependent cell motility"/>
    <property type="evidence" value="ECO:0007669"/>
    <property type="project" value="TreeGrafter"/>
</dbReference>
<proteinExistence type="inferred from homology"/>
<evidence type="ECO:0000256" key="4">
    <source>
        <dbReference type="ARBA" id="ARBA00045182"/>
    </source>
</evidence>
<feature type="coiled-coil region" evidence="5">
    <location>
        <begin position="93"/>
        <end position="127"/>
    </location>
</feature>
<feature type="coiled-coil region" evidence="5">
    <location>
        <begin position="457"/>
        <end position="517"/>
    </location>
</feature>
<protein>
    <recommendedName>
        <fullName evidence="2">Coiled-coil domain-containing protein 39</fullName>
    </recommendedName>
</protein>
<feature type="coiled-coil region" evidence="5">
    <location>
        <begin position="23"/>
        <end position="57"/>
    </location>
</feature>
<dbReference type="PRINTS" id="PR01217">
    <property type="entry name" value="PRICHEXTENSN"/>
</dbReference>
<evidence type="ECO:0000256" key="1">
    <source>
        <dbReference type="ARBA" id="ARBA00005805"/>
    </source>
</evidence>
<organism evidence="7 8">
    <name type="scientific">Hemibagrus wyckioides</name>
    <dbReference type="NCBI Taxonomy" id="337641"/>
    <lineage>
        <taxon>Eukaryota</taxon>
        <taxon>Metazoa</taxon>
        <taxon>Chordata</taxon>
        <taxon>Craniata</taxon>
        <taxon>Vertebrata</taxon>
        <taxon>Euteleostomi</taxon>
        <taxon>Actinopterygii</taxon>
        <taxon>Neopterygii</taxon>
        <taxon>Teleostei</taxon>
        <taxon>Ostariophysi</taxon>
        <taxon>Siluriformes</taxon>
        <taxon>Bagridae</taxon>
        <taxon>Hemibagrus</taxon>
    </lineage>
</organism>
<dbReference type="OrthoDB" id="10259720at2759"/>
<dbReference type="EMBL" id="JAHKSW010000007">
    <property type="protein sequence ID" value="KAG7329721.1"/>
    <property type="molecule type" value="Genomic_DNA"/>
</dbReference>
<keyword evidence="8" id="KW-1185">Reference proteome</keyword>
<keyword evidence="3 5" id="KW-0175">Coiled coil</keyword>
<comment type="function">
    <text evidence="4">Required for assembly of dynein regulatory complex (DRC) and inner dynein arm (IDA) complexes, which are responsible for ciliary beat regulation, thereby playing a central role in motility in cilia and flagella. Probably acts together with CCDC40 to form a molecular ruler that determines the 96 nanometer (nm) repeat length and arrangements of components in cilia and flagella. Not required for outer dynein arm complexes assembly.</text>
</comment>